<accession>A0A345SZ40</accession>
<dbReference type="KEGG" id="stri:C7M71_017810"/>
<reference evidence="2" key="1">
    <citation type="submission" date="2018-07" db="EMBL/GenBank/DDBJ databases">
        <title>Streptacidiphilus bronchialis DSM 106435 chromosome.</title>
        <authorList>
            <person name="Batra D."/>
            <person name="Gulvik C.A."/>
        </authorList>
    </citation>
    <scope>NUCLEOTIDE SEQUENCE [LARGE SCALE GENOMIC DNA]</scope>
    <source>
        <strain evidence="2">DSM 106435</strain>
    </source>
</reference>
<name>A0A345SZ40_9ACTN</name>
<dbReference type="OrthoDB" id="9994231at2"/>
<dbReference type="AlphaFoldDB" id="A0A345SZ40"/>
<sequence length="147" mass="16071">MAWVEFAFPECPVCSRSWAVSRHRDCPADGGRSAGGGGEGGLDVDPDRSQVRCTGCRRTWAVWETRFHCACGHRFEAQEVEEAVREIIRVASLLAQVLAQQAKDLAEIRRAGEVSFRAWVSRFADAVASSLGALAGRLVGRLLRALD</sequence>
<evidence type="ECO:0000313" key="2">
    <source>
        <dbReference type="Proteomes" id="UP000249340"/>
    </source>
</evidence>
<organism evidence="1 2">
    <name type="scientific">Peterkaempfera bronchialis</name>
    <dbReference type="NCBI Taxonomy" id="2126346"/>
    <lineage>
        <taxon>Bacteria</taxon>
        <taxon>Bacillati</taxon>
        <taxon>Actinomycetota</taxon>
        <taxon>Actinomycetes</taxon>
        <taxon>Kitasatosporales</taxon>
        <taxon>Streptomycetaceae</taxon>
        <taxon>Peterkaempfera</taxon>
    </lineage>
</organism>
<proteinExistence type="predicted"/>
<evidence type="ECO:0000313" key="1">
    <source>
        <dbReference type="EMBL" id="AXI78995.1"/>
    </source>
</evidence>
<gene>
    <name evidence="1" type="ORF">C7M71_017810</name>
</gene>
<protein>
    <submittedName>
        <fullName evidence="1">Uncharacterized protein</fullName>
    </submittedName>
</protein>
<dbReference type="EMBL" id="CP031264">
    <property type="protein sequence ID" value="AXI78995.1"/>
    <property type="molecule type" value="Genomic_DNA"/>
</dbReference>
<dbReference type="Proteomes" id="UP000249340">
    <property type="component" value="Chromosome"/>
</dbReference>
<keyword evidence="2" id="KW-1185">Reference proteome</keyword>